<evidence type="ECO:0000313" key="2">
    <source>
        <dbReference type="Proteomes" id="UP000054653"/>
    </source>
</evidence>
<dbReference type="EMBL" id="JYDI01002914">
    <property type="protein sequence ID" value="KRY24648.1"/>
    <property type="molecule type" value="Genomic_DNA"/>
</dbReference>
<organism evidence="1 2">
    <name type="scientific">Trichinella britovi</name>
    <name type="common">Parasitic roundworm</name>
    <dbReference type="NCBI Taxonomy" id="45882"/>
    <lineage>
        <taxon>Eukaryota</taxon>
        <taxon>Metazoa</taxon>
        <taxon>Ecdysozoa</taxon>
        <taxon>Nematoda</taxon>
        <taxon>Enoplea</taxon>
        <taxon>Dorylaimia</taxon>
        <taxon>Trichinellida</taxon>
        <taxon>Trichinellidae</taxon>
        <taxon>Trichinella</taxon>
    </lineage>
</organism>
<name>A0A0V1AIJ7_TRIBR</name>
<proteinExistence type="predicted"/>
<reference evidence="1 2" key="1">
    <citation type="submission" date="2015-01" db="EMBL/GenBank/DDBJ databases">
        <title>Evolution of Trichinella species and genotypes.</title>
        <authorList>
            <person name="Korhonen P.K."/>
            <person name="Edoardo P."/>
            <person name="Giuseppe L.R."/>
            <person name="Gasser R.B."/>
        </authorList>
    </citation>
    <scope>NUCLEOTIDE SEQUENCE [LARGE SCALE GENOMIC DNA]</scope>
    <source>
        <strain evidence="1">ISS120</strain>
    </source>
</reference>
<keyword evidence="2" id="KW-1185">Reference proteome</keyword>
<dbReference type="Proteomes" id="UP000054653">
    <property type="component" value="Unassembled WGS sequence"/>
</dbReference>
<protein>
    <submittedName>
        <fullName evidence="1">Uncharacterized protein</fullName>
    </submittedName>
</protein>
<gene>
    <name evidence="1" type="ORF">T03_687</name>
</gene>
<accession>A0A0V1AIJ7</accession>
<sequence length="35" mass="4267">MNSKEFNEMIVFLMKQNVPKVYDRLSGFYAHRIPY</sequence>
<dbReference type="AlphaFoldDB" id="A0A0V1AIJ7"/>
<comment type="caution">
    <text evidence="1">The sequence shown here is derived from an EMBL/GenBank/DDBJ whole genome shotgun (WGS) entry which is preliminary data.</text>
</comment>
<evidence type="ECO:0000313" key="1">
    <source>
        <dbReference type="EMBL" id="KRY24648.1"/>
    </source>
</evidence>